<organism evidence="1 2">
    <name type="scientific">Parelaphostrongylus tenuis</name>
    <name type="common">Meningeal worm</name>
    <dbReference type="NCBI Taxonomy" id="148309"/>
    <lineage>
        <taxon>Eukaryota</taxon>
        <taxon>Metazoa</taxon>
        <taxon>Ecdysozoa</taxon>
        <taxon>Nematoda</taxon>
        <taxon>Chromadorea</taxon>
        <taxon>Rhabditida</taxon>
        <taxon>Rhabditina</taxon>
        <taxon>Rhabditomorpha</taxon>
        <taxon>Strongyloidea</taxon>
        <taxon>Metastrongylidae</taxon>
        <taxon>Parelaphostrongylus</taxon>
    </lineage>
</organism>
<dbReference type="EMBL" id="JAHQIW010004833">
    <property type="protein sequence ID" value="KAJ1363924.1"/>
    <property type="molecule type" value="Genomic_DNA"/>
</dbReference>
<keyword evidence="2" id="KW-1185">Reference proteome</keyword>
<reference evidence="1" key="1">
    <citation type="submission" date="2021-06" db="EMBL/GenBank/DDBJ databases">
        <title>Parelaphostrongylus tenuis whole genome reference sequence.</title>
        <authorList>
            <person name="Garwood T.J."/>
            <person name="Larsen P.A."/>
            <person name="Fountain-Jones N.M."/>
            <person name="Garbe J.R."/>
            <person name="Macchietto M.G."/>
            <person name="Kania S.A."/>
            <person name="Gerhold R.W."/>
            <person name="Richards J.E."/>
            <person name="Wolf T.M."/>
        </authorList>
    </citation>
    <scope>NUCLEOTIDE SEQUENCE</scope>
    <source>
        <strain evidence="1">MNPRO001-30</strain>
        <tissue evidence="1">Meninges</tissue>
    </source>
</reference>
<proteinExistence type="predicted"/>
<accession>A0AAD5QW23</accession>
<comment type="caution">
    <text evidence="1">The sequence shown here is derived from an EMBL/GenBank/DDBJ whole genome shotgun (WGS) entry which is preliminary data.</text>
</comment>
<dbReference type="AlphaFoldDB" id="A0AAD5QW23"/>
<evidence type="ECO:0000313" key="2">
    <source>
        <dbReference type="Proteomes" id="UP001196413"/>
    </source>
</evidence>
<sequence length="61" mass="7052">MDDETVVLNKASNMPSFMSQRSGYLKWNRERYEAAIADTDVHMQTATTEKRRSGRQISLND</sequence>
<gene>
    <name evidence="1" type="ORF">KIN20_023889</name>
</gene>
<protein>
    <submittedName>
        <fullName evidence="1">Uncharacterized protein</fullName>
    </submittedName>
</protein>
<evidence type="ECO:0000313" key="1">
    <source>
        <dbReference type="EMBL" id="KAJ1363924.1"/>
    </source>
</evidence>
<name>A0AAD5QW23_PARTN</name>
<dbReference type="Proteomes" id="UP001196413">
    <property type="component" value="Unassembled WGS sequence"/>
</dbReference>